<dbReference type="SUPFAM" id="SSF52540">
    <property type="entry name" value="P-loop containing nucleoside triphosphate hydrolases"/>
    <property type="match status" value="1"/>
</dbReference>
<feature type="domain" description="Orc1-like AAA ATPase" evidence="3">
    <location>
        <begin position="16"/>
        <end position="184"/>
    </location>
</feature>
<comment type="caution">
    <text evidence="4">The sequence shown here is derived from an EMBL/GenBank/DDBJ whole genome shotgun (WGS) entry which is preliminary data.</text>
</comment>
<keyword evidence="2" id="KW-0067">ATP-binding</keyword>
<dbReference type="SUPFAM" id="SSF48452">
    <property type="entry name" value="TPR-like"/>
    <property type="match status" value="1"/>
</dbReference>
<evidence type="ECO:0000313" key="4">
    <source>
        <dbReference type="EMBL" id="MDT0388142.1"/>
    </source>
</evidence>
<dbReference type="Proteomes" id="UP001183586">
    <property type="component" value="Unassembled WGS sequence"/>
</dbReference>
<dbReference type="InterPro" id="IPR019734">
    <property type="entry name" value="TPR_rpt"/>
</dbReference>
<dbReference type="InterPro" id="IPR041664">
    <property type="entry name" value="AAA_16"/>
</dbReference>
<accession>A0ABU2P7L8</accession>
<dbReference type="PANTHER" id="PTHR16305">
    <property type="entry name" value="TESTICULAR SOLUBLE ADENYLYL CYCLASE"/>
    <property type="match status" value="1"/>
</dbReference>
<dbReference type="EMBL" id="JAVREU010000003">
    <property type="protein sequence ID" value="MDT0388142.1"/>
    <property type="molecule type" value="Genomic_DNA"/>
</dbReference>
<dbReference type="Pfam" id="PF13181">
    <property type="entry name" value="TPR_8"/>
    <property type="match status" value="1"/>
</dbReference>
<evidence type="ECO:0000313" key="5">
    <source>
        <dbReference type="Proteomes" id="UP001183586"/>
    </source>
</evidence>
<dbReference type="Pfam" id="PF13191">
    <property type="entry name" value="AAA_16"/>
    <property type="match status" value="1"/>
</dbReference>
<reference evidence="5" key="1">
    <citation type="submission" date="2023-07" db="EMBL/GenBank/DDBJ databases">
        <title>30 novel species of actinomycetes from the DSMZ collection.</title>
        <authorList>
            <person name="Nouioui I."/>
        </authorList>
    </citation>
    <scope>NUCLEOTIDE SEQUENCE [LARGE SCALE GENOMIC DNA]</scope>
    <source>
        <strain evidence="5">DSM 41921</strain>
    </source>
</reference>
<sequence>MTEVRPTAAASASLWERDEEVAAVARAVDRLCADRSSTGGLLVFSGEAGLGKTALLAETRRIAEARGCTVWSARGGETLRSVPFNVVRQLLQPALVSMLPEEAREYLGDWYDIAGPALGIADPGDRQADPQGVCDGLVAAVRRLSRRDWPLVLLIDDAHWADQETLRWLAALAERLEEMSVLVVVARRPGDLSGASARHLDTVAAAADGPVTTLSALTPDATAGLTRATLGRHADAAFCREVWAVTAGNPYETVELLARVQDSELDPVEARAGELRELNRSARGGGLVARLEELGIDATRFAWAAAILGTGISVGLVAKLATLRTEDAHRCAELLRTARILTAPDPATGRGAEGDLEFVHPLIATAVYNSIPDALRTAMHGIAARIVADEGHGAAAAARHLLEVHPDDDEELVGQLREAAREHLAVGAPDAARRCLERALEEPPRPESHPHVLYELAEATFLTAPARTISHLRTALSMPGLDGDQRVDAVFRLSQALLHNDQLEEAVRTVEAEAARLGPGPARMRLQAVHFMWEGIHAGEATSPGRSQRLADLASTCTGRDNSERALLILRGFDALMHGENAEEVAELCDRALVNGRLAPGLGWTDTEWGIELLLMLANAYAFTDRLDRAETLYNEALRAYESAGWSGGHLALAHAYVGLGHRRRGRLTEAESSLRESLRLAERVGRGLPLYWSATCNLVDTLLARGRVEEAWDVAERYGFAPPYPSTIVLPDPRSVRGRLLLAVGRTKDGINELEAAEKAAAARGHHNPVLVPWATDLARALSTEDPARAARLAVDVRRQAERFGTDTAIGEALRCAAALETGQRAVRLLARAVTYLEASPCQYEHAAARIEYGTAARSAADLRRGLDLALSCGADGLAARARAELATGAGLR</sequence>
<dbReference type="SMART" id="SM00028">
    <property type="entry name" value="TPR"/>
    <property type="match status" value="3"/>
</dbReference>
<evidence type="ECO:0000256" key="1">
    <source>
        <dbReference type="ARBA" id="ARBA00022741"/>
    </source>
</evidence>
<dbReference type="RefSeq" id="WP_311681151.1">
    <property type="nucleotide sequence ID" value="NZ_JAVREU010000003.1"/>
</dbReference>
<organism evidence="4 5">
    <name type="scientific">Streptomyces dubilierae</name>
    <dbReference type="NCBI Taxonomy" id="3075533"/>
    <lineage>
        <taxon>Bacteria</taxon>
        <taxon>Bacillati</taxon>
        <taxon>Actinomycetota</taxon>
        <taxon>Actinomycetes</taxon>
        <taxon>Kitasatosporales</taxon>
        <taxon>Streptomycetaceae</taxon>
        <taxon>Streptomyces</taxon>
    </lineage>
</organism>
<dbReference type="Gene3D" id="3.40.50.300">
    <property type="entry name" value="P-loop containing nucleotide triphosphate hydrolases"/>
    <property type="match status" value="1"/>
</dbReference>
<proteinExistence type="predicted"/>
<gene>
    <name evidence="4" type="ORF">RM641_11970</name>
</gene>
<evidence type="ECO:0000256" key="2">
    <source>
        <dbReference type="ARBA" id="ARBA00022840"/>
    </source>
</evidence>
<dbReference type="InterPro" id="IPR011990">
    <property type="entry name" value="TPR-like_helical_dom_sf"/>
</dbReference>
<evidence type="ECO:0000259" key="3">
    <source>
        <dbReference type="Pfam" id="PF13191"/>
    </source>
</evidence>
<dbReference type="InterPro" id="IPR027417">
    <property type="entry name" value="P-loop_NTPase"/>
</dbReference>
<keyword evidence="5" id="KW-1185">Reference proteome</keyword>
<dbReference type="PANTHER" id="PTHR16305:SF35">
    <property type="entry name" value="TRANSCRIPTIONAL ACTIVATOR DOMAIN"/>
    <property type="match status" value="1"/>
</dbReference>
<protein>
    <submittedName>
        <fullName evidence="4">AAA family ATPase</fullName>
    </submittedName>
</protein>
<keyword evidence="1" id="KW-0547">Nucleotide-binding</keyword>
<dbReference type="Gene3D" id="1.25.40.10">
    <property type="entry name" value="Tetratricopeptide repeat domain"/>
    <property type="match status" value="2"/>
</dbReference>
<name>A0ABU2P7L8_9ACTN</name>